<dbReference type="InterPro" id="IPR034660">
    <property type="entry name" value="DinB/YfiT-like"/>
</dbReference>
<dbReference type="InterPro" id="IPR012550">
    <property type="entry name" value="DUF1706"/>
</dbReference>
<name>A0A285MVC0_9FLAO</name>
<evidence type="ECO:0008006" key="3">
    <source>
        <dbReference type="Google" id="ProtNLM"/>
    </source>
</evidence>
<dbReference type="AlphaFoldDB" id="A0A285MVC0"/>
<dbReference type="RefSeq" id="WP_097046571.1">
    <property type="nucleotide sequence ID" value="NZ_OBEH01000004.1"/>
</dbReference>
<dbReference type="PANTHER" id="PTHR40658">
    <property type="match status" value="1"/>
</dbReference>
<dbReference type="Proteomes" id="UP000219048">
    <property type="component" value="Unassembled WGS sequence"/>
</dbReference>
<reference evidence="2" key="1">
    <citation type="submission" date="2017-09" db="EMBL/GenBank/DDBJ databases">
        <authorList>
            <person name="Varghese N."/>
            <person name="Submissions S."/>
        </authorList>
    </citation>
    <scope>NUCLEOTIDE SEQUENCE [LARGE SCALE GENOMIC DNA]</scope>
    <source>
        <strain evidence="2">DSM 25885</strain>
    </source>
</reference>
<keyword evidence="2" id="KW-1185">Reference proteome</keyword>
<dbReference type="PANTHER" id="PTHR40658:SF4">
    <property type="entry name" value="HYPOTHETICAL CYTOSOLIC PROTEIN"/>
    <property type="match status" value="1"/>
</dbReference>
<protein>
    <recommendedName>
        <fullName evidence="3">DfsB family protein</fullName>
    </recommendedName>
</protein>
<evidence type="ECO:0000313" key="1">
    <source>
        <dbReference type="EMBL" id="SNZ01135.1"/>
    </source>
</evidence>
<sequence length="165" mass="19651">MARPKTKEELLNLSSFNFKKLNNYIDSFSRGEQEKDFPEGTMNRNIRDVLAHLHHWHLMFFEWYTIGMDGKKPHIPAHGYNWRTLPELNREIREDYLSISLDEVRERFNGSHQKTMDLITEHTCEELFQKKRYAWTGNNAISAYAIGVLSSHYDWGYKLIKKAKK</sequence>
<dbReference type="EMBL" id="OBEH01000004">
    <property type="protein sequence ID" value="SNZ01135.1"/>
    <property type="molecule type" value="Genomic_DNA"/>
</dbReference>
<gene>
    <name evidence="1" type="ORF">SAMN06265377_2967</name>
</gene>
<dbReference type="Pfam" id="PF08020">
    <property type="entry name" value="DUF1706"/>
    <property type="match status" value="1"/>
</dbReference>
<proteinExistence type="predicted"/>
<dbReference type="Gene3D" id="1.20.120.450">
    <property type="entry name" value="dinb family like domain"/>
    <property type="match status" value="1"/>
</dbReference>
<accession>A0A285MVC0</accession>
<dbReference type="OrthoDB" id="9786621at2"/>
<evidence type="ECO:0000313" key="2">
    <source>
        <dbReference type="Proteomes" id="UP000219048"/>
    </source>
</evidence>
<dbReference type="SUPFAM" id="SSF109854">
    <property type="entry name" value="DinB/YfiT-like putative metalloenzymes"/>
    <property type="match status" value="1"/>
</dbReference>
<organism evidence="1 2">
    <name type="scientific">Flagellimonas pacifica</name>
    <dbReference type="NCBI Taxonomy" id="1247520"/>
    <lineage>
        <taxon>Bacteria</taxon>
        <taxon>Pseudomonadati</taxon>
        <taxon>Bacteroidota</taxon>
        <taxon>Flavobacteriia</taxon>
        <taxon>Flavobacteriales</taxon>
        <taxon>Flavobacteriaceae</taxon>
        <taxon>Flagellimonas</taxon>
    </lineage>
</organism>